<dbReference type="Proteomes" id="UP000027778">
    <property type="component" value="Unassembled WGS sequence"/>
</dbReference>
<feature type="non-terminal residue" evidence="1">
    <location>
        <position position="1"/>
    </location>
</feature>
<protein>
    <submittedName>
        <fullName evidence="1">Uncharacterized protein</fullName>
    </submittedName>
</protein>
<name>A0A073K5J7_9BACI</name>
<dbReference type="EMBL" id="JOTM01000054">
    <property type="protein sequence ID" value="KEK21816.1"/>
    <property type="molecule type" value="Genomic_DNA"/>
</dbReference>
<keyword evidence="2" id="KW-1185">Reference proteome</keyword>
<comment type="caution">
    <text evidence="1">The sequence shown here is derived from an EMBL/GenBank/DDBJ whole genome shotgun (WGS) entry which is preliminary data.</text>
</comment>
<dbReference type="AlphaFoldDB" id="A0A073K5J7"/>
<organism evidence="1 2">
    <name type="scientific">Bacillus gaemokensis</name>
    <dbReference type="NCBI Taxonomy" id="574375"/>
    <lineage>
        <taxon>Bacteria</taxon>
        <taxon>Bacillati</taxon>
        <taxon>Bacillota</taxon>
        <taxon>Bacilli</taxon>
        <taxon>Bacillales</taxon>
        <taxon>Bacillaceae</taxon>
        <taxon>Bacillus</taxon>
        <taxon>Bacillus cereus group</taxon>
    </lineage>
</organism>
<gene>
    <name evidence="1" type="ORF">BAGA_24765</name>
</gene>
<sequence length="63" mass="7408">FSMSTKFFISFVAFCVIAIGDSYNTTPHLYKRQYVFLKKYKKDLSPMNKPFPSINLSLFIFLL</sequence>
<evidence type="ECO:0000313" key="1">
    <source>
        <dbReference type="EMBL" id="KEK21816.1"/>
    </source>
</evidence>
<accession>A0A073K5J7</accession>
<reference evidence="1 2" key="1">
    <citation type="submission" date="2014-06" db="EMBL/GenBank/DDBJ databases">
        <title>Draft genome sequence of Bacillus gaemokensis JCM 15801 (MCCC 1A00707).</title>
        <authorList>
            <person name="Lai Q."/>
            <person name="Liu Y."/>
            <person name="Shao Z."/>
        </authorList>
    </citation>
    <scope>NUCLEOTIDE SEQUENCE [LARGE SCALE GENOMIC DNA]</scope>
    <source>
        <strain evidence="1 2">JCM 15801</strain>
    </source>
</reference>
<evidence type="ECO:0000313" key="2">
    <source>
        <dbReference type="Proteomes" id="UP000027778"/>
    </source>
</evidence>
<proteinExistence type="predicted"/>